<sequence>MWPSISSSDSKNALKGYNLILLDEDNHHIQAFVYADNWKAFSNDIEEVEKVQTEDFMIPKHKFEFMDLSELFNIASNYKNPENPEFSTDIIGALENYEREKIIDTTFGKRNIAKFRITDGRYSHKVTIWGQLALKTDELFLNAEELPIIVIVTSTKLKIFKNSVQISTLPSSKIYLNLDNDVVHSMRLRLEEEGYISHGNTTSEPLPTLPPPIIQTVTLKELGEKSDSDDAKNIPVAEKKYKIVVLAGDSTEAFNFVLADKAARRLIGQTATKLISDGIKNNQTDIYPSTIKEIVGKECIFTVEMSDDNLLIQSKIFKVKDARDTSIATPSASQATLASGSNSSYADNIIELSNFAGTPGSVKSSAKKIKTVKNKLTFLKSEDDFLLVLQVFCHSYRGIIGHAFIGRFWLN</sequence>
<dbReference type="AlphaFoldDB" id="A0AAD8H249"/>
<evidence type="ECO:0000313" key="2">
    <source>
        <dbReference type="Proteomes" id="UP001237642"/>
    </source>
</evidence>
<reference evidence="1" key="2">
    <citation type="submission" date="2023-05" db="EMBL/GenBank/DDBJ databases">
        <authorList>
            <person name="Schelkunov M.I."/>
        </authorList>
    </citation>
    <scope>NUCLEOTIDE SEQUENCE</scope>
    <source>
        <strain evidence="1">Hsosn_3</strain>
        <tissue evidence="1">Leaf</tissue>
    </source>
</reference>
<dbReference type="Proteomes" id="UP001237642">
    <property type="component" value="Unassembled WGS sequence"/>
</dbReference>
<proteinExistence type="predicted"/>
<name>A0AAD8H249_9APIA</name>
<dbReference type="PANTHER" id="PTHR47165">
    <property type="entry name" value="OS03G0429900 PROTEIN"/>
    <property type="match status" value="1"/>
</dbReference>
<evidence type="ECO:0008006" key="3">
    <source>
        <dbReference type="Google" id="ProtNLM"/>
    </source>
</evidence>
<comment type="caution">
    <text evidence="1">The sequence shown here is derived from an EMBL/GenBank/DDBJ whole genome shotgun (WGS) entry which is preliminary data.</text>
</comment>
<accession>A0AAD8H249</accession>
<dbReference type="Gene3D" id="2.40.50.140">
    <property type="entry name" value="Nucleic acid-binding proteins"/>
    <property type="match status" value="2"/>
</dbReference>
<dbReference type="EMBL" id="JAUIZM010000010">
    <property type="protein sequence ID" value="KAK1359602.1"/>
    <property type="molecule type" value="Genomic_DNA"/>
</dbReference>
<gene>
    <name evidence="1" type="ORF">POM88_044076</name>
</gene>
<organism evidence="1 2">
    <name type="scientific">Heracleum sosnowskyi</name>
    <dbReference type="NCBI Taxonomy" id="360622"/>
    <lineage>
        <taxon>Eukaryota</taxon>
        <taxon>Viridiplantae</taxon>
        <taxon>Streptophyta</taxon>
        <taxon>Embryophyta</taxon>
        <taxon>Tracheophyta</taxon>
        <taxon>Spermatophyta</taxon>
        <taxon>Magnoliopsida</taxon>
        <taxon>eudicotyledons</taxon>
        <taxon>Gunneridae</taxon>
        <taxon>Pentapetalae</taxon>
        <taxon>asterids</taxon>
        <taxon>campanulids</taxon>
        <taxon>Apiales</taxon>
        <taxon>Apiaceae</taxon>
        <taxon>Apioideae</taxon>
        <taxon>apioid superclade</taxon>
        <taxon>Tordylieae</taxon>
        <taxon>Tordyliinae</taxon>
        <taxon>Heracleum</taxon>
    </lineage>
</organism>
<keyword evidence="2" id="KW-1185">Reference proteome</keyword>
<dbReference type="InterPro" id="IPR012340">
    <property type="entry name" value="NA-bd_OB-fold"/>
</dbReference>
<evidence type="ECO:0000313" key="1">
    <source>
        <dbReference type="EMBL" id="KAK1359602.1"/>
    </source>
</evidence>
<protein>
    <recommendedName>
        <fullName evidence="3">Replication protein A OB domain-containing protein</fullName>
    </recommendedName>
</protein>
<reference evidence="1" key="1">
    <citation type="submission" date="2023-02" db="EMBL/GenBank/DDBJ databases">
        <title>Genome of toxic invasive species Heracleum sosnowskyi carries increased number of genes despite the absence of recent whole-genome duplications.</title>
        <authorList>
            <person name="Schelkunov M."/>
            <person name="Shtratnikova V."/>
            <person name="Makarenko M."/>
            <person name="Klepikova A."/>
            <person name="Omelchenko D."/>
            <person name="Novikova G."/>
            <person name="Obukhova E."/>
            <person name="Bogdanov V."/>
            <person name="Penin A."/>
            <person name="Logacheva M."/>
        </authorList>
    </citation>
    <scope>NUCLEOTIDE SEQUENCE</scope>
    <source>
        <strain evidence="1">Hsosn_3</strain>
        <tissue evidence="1">Leaf</tissue>
    </source>
</reference>
<dbReference type="SUPFAM" id="SSF50249">
    <property type="entry name" value="Nucleic acid-binding proteins"/>
    <property type="match status" value="2"/>
</dbReference>
<dbReference type="PANTHER" id="PTHR47165:SF4">
    <property type="entry name" value="OS03G0429900 PROTEIN"/>
    <property type="match status" value="1"/>
</dbReference>